<accession>C5FL84</accession>
<gene>
    <name evidence="3" type="ORF">MCYG_03275</name>
</gene>
<dbReference type="InterPro" id="IPR058593">
    <property type="entry name" value="ARB_07466-like_C"/>
</dbReference>
<evidence type="ECO:0000259" key="2">
    <source>
        <dbReference type="Pfam" id="PF26571"/>
    </source>
</evidence>
<feature type="signal peptide" evidence="1">
    <location>
        <begin position="1"/>
        <end position="19"/>
    </location>
</feature>
<dbReference type="EMBL" id="DS995703">
    <property type="protein sequence ID" value="EEQ30456.1"/>
    <property type="molecule type" value="Genomic_DNA"/>
</dbReference>
<proteinExistence type="predicted"/>
<feature type="chain" id="PRO_5002950249" description="ARB-07466-like C-terminal domain-containing protein" evidence="1">
    <location>
        <begin position="20"/>
        <end position="241"/>
    </location>
</feature>
<dbReference type="RefSeq" id="XP_002847769.1">
    <property type="nucleotide sequence ID" value="XM_002847723.1"/>
</dbReference>
<dbReference type="VEuPathDB" id="FungiDB:MCYG_03275"/>
<dbReference type="AlphaFoldDB" id="C5FL84"/>
<evidence type="ECO:0000313" key="4">
    <source>
        <dbReference type="Proteomes" id="UP000002035"/>
    </source>
</evidence>
<keyword evidence="4" id="KW-1185">Reference proteome</keyword>
<protein>
    <recommendedName>
        <fullName evidence="2">ARB-07466-like C-terminal domain-containing protein</fullName>
    </recommendedName>
</protein>
<dbReference type="STRING" id="554155.C5FL84"/>
<dbReference type="OMA" id="IREIGCK"/>
<evidence type="ECO:0000256" key="1">
    <source>
        <dbReference type="SAM" id="SignalP"/>
    </source>
</evidence>
<name>C5FL84_ARTOC</name>
<feature type="domain" description="ARB-07466-like C-terminal" evidence="2">
    <location>
        <begin position="118"/>
        <end position="232"/>
    </location>
</feature>
<dbReference type="HOGENOM" id="CLU_109885_0_0_1"/>
<evidence type="ECO:0000313" key="3">
    <source>
        <dbReference type="EMBL" id="EEQ30456.1"/>
    </source>
</evidence>
<dbReference type="OrthoDB" id="2251794at2759"/>
<sequence>MKFTHLICYIFLSLNGVQAATLNGPCISSDGMPGVCMSALSCAEAGGNPISDACPGLPQGIQCCTKTPCGSGGDCRFIADCSSGNIQPGLCPGPSNFQCCMPESGGCTFPPPKIPAVGKCKQTAVDGAKMIVKAHPGFVREVFCIRDCPCPSKSDHCCGLATDMMCTTKAGKRDRDFFGRLMAEWVMYNRKALNLKYVIWGQRIWNPSIDSECPWTLWRPMEDRGSITQNHWDHVHVSYNG</sequence>
<reference evidence="4" key="1">
    <citation type="journal article" date="2012" name="MBio">
        <title>Comparative genome analysis of Trichophyton rubrum and related dermatophytes reveals candidate genes involved in infection.</title>
        <authorList>
            <person name="Martinez D.A."/>
            <person name="Oliver B.G."/>
            <person name="Graeser Y."/>
            <person name="Goldberg J.M."/>
            <person name="Li W."/>
            <person name="Martinez-Rossi N.M."/>
            <person name="Monod M."/>
            <person name="Shelest E."/>
            <person name="Barton R.C."/>
            <person name="Birch E."/>
            <person name="Brakhage A.A."/>
            <person name="Chen Z."/>
            <person name="Gurr S.J."/>
            <person name="Heiman D."/>
            <person name="Heitman J."/>
            <person name="Kosti I."/>
            <person name="Rossi A."/>
            <person name="Saif S."/>
            <person name="Samalova M."/>
            <person name="Saunders C.W."/>
            <person name="Shea T."/>
            <person name="Summerbell R.C."/>
            <person name="Xu J."/>
            <person name="Young S."/>
            <person name="Zeng Q."/>
            <person name="Birren B.W."/>
            <person name="Cuomo C.A."/>
            <person name="White T.C."/>
        </authorList>
    </citation>
    <scope>NUCLEOTIDE SEQUENCE [LARGE SCALE GENOMIC DNA]</scope>
    <source>
        <strain evidence="4">ATCC MYA-4605 / CBS 113480</strain>
    </source>
</reference>
<keyword evidence="1" id="KW-0732">Signal</keyword>
<organism evidence="3 4">
    <name type="scientific">Arthroderma otae (strain ATCC MYA-4605 / CBS 113480)</name>
    <name type="common">Microsporum canis</name>
    <dbReference type="NCBI Taxonomy" id="554155"/>
    <lineage>
        <taxon>Eukaryota</taxon>
        <taxon>Fungi</taxon>
        <taxon>Dikarya</taxon>
        <taxon>Ascomycota</taxon>
        <taxon>Pezizomycotina</taxon>
        <taxon>Eurotiomycetes</taxon>
        <taxon>Eurotiomycetidae</taxon>
        <taxon>Onygenales</taxon>
        <taxon>Arthrodermataceae</taxon>
        <taxon>Microsporum</taxon>
    </lineage>
</organism>
<dbReference type="Pfam" id="PF26571">
    <property type="entry name" value="VldE"/>
    <property type="match status" value="1"/>
</dbReference>
<dbReference type="GeneID" id="9230531"/>
<dbReference type="Proteomes" id="UP000002035">
    <property type="component" value="Unassembled WGS sequence"/>
</dbReference>
<dbReference type="eggNOG" id="ENOG502RZ4I">
    <property type="taxonomic scope" value="Eukaryota"/>
</dbReference>